<organism evidence="2 3">
    <name type="scientific">Friedmanniomyces endolithicus</name>
    <dbReference type="NCBI Taxonomy" id="329885"/>
    <lineage>
        <taxon>Eukaryota</taxon>
        <taxon>Fungi</taxon>
        <taxon>Dikarya</taxon>
        <taxon>Ascomycota</taxon>
        <taxon>Pezizomycotina</taxon>
        <taxon>Dothideomycetes</taxon>
        <taxon>Dothideomycetidae</taxon>
        <taxon>Mycosphaerellales</taxon>
        <taxon>Teratosphaeriaceae</taxon>
        <taxon>Friedmanniomyces</taxon>
    </lineage>
</organism>
<name>A0AAN6K1D1_9PEZI</name>
<gene>
    <name evidence="2" type="ORF">LTR91_023570</name>
</gene>
<sequence length="150" mass="16503">MVSMIQDAGATIVNGTELPYYKKIVSPDGWNWDYGTTRGYPNESEYTYVKVDFYNNIAAYLSELSNTNIRSLADIVQYNIDNDGTEHRASVQPSAAAKMASSPRSQPAESWIKHTGRRSPSASAQRAKTASTPHCTQMALSSTPFSFPPT</sequence>
<protein>
    <submittedName>
        <fullName evidence="2">Uncharacterized protein</fullName>
    </submittedName>
</protein>
<dbReference type="AlphaFoldDB" id="A0AAN6K1D1"/>
<dbReference type="EMBL" id="JAUJLE010000526">
    <property type="protein sequence ID" value="KAK0953953.1"/>
    <property type="molecule type" value="Genomic_DNA"/>
</dbReference>
<proteinExistence type="predicted"/>
<dbReference type="Proteomes" id="UP001175353">
    <property type="component" value="Unassembled WGS sequence"/>
</dbReference>
<accession>A0AAN6K1D1</accession>
<feature type="compositionally biased region" description="Polar residues" evidence="1">
    <location>
        <begin position="118"/>
        <end position="150"/>
    </location>
</feature>
<dbReference type="InterPro" id="IPR036928">
    <property type="entry name" value="AS_sf"/>
</dbReference>
<dbReference type="Gene3D" id="3.90.1300.10">
    <property type="entry name" value="Amidase signature (AS) domain"/>
    <property type="match status" value="1"/>
</dbReference>
<feature type="region of interest" description="Disordered" evidence="1">
    <location>
        <begin position="85"/>
        <end position="150"/>
    </location>
</feature>
<evidence type="ECO:0000256" key="1">
    <source>
        <dbReference type="SAM" id="MobiDB-lite"/>
    </source>
</evidence>
<reference evidence="2" key="1">
    <citation type="submission" date="2023-06" db="EMBL/GenBank/DDBJ databases">
        <title>Black Yeasts Isolated from many extreme environments.</title>
        <authorList>
            <person name="Coleine C."/>
            <person name="Stajich J.E."/>
            <person name="Selbmann L."/>
        </authorList>
    </citation>
    <scope>NUCLEOTIDE SEQUENCE</scope>
    <source>
        <strain evidence="2">CCFEE 5200</strain>
    </source>
</reference>
<evidence type="ECO:0000313" key="3">
    <source>
        <dbReference type="Proteomes" id="UP001175353"/>
    </source>
</evidence>
<keyword evidence="3" id="KW-1185">Reference proteome</keyword>
<comment type="caution">
    <text evidence="2">The sequence shown here is derived from an EMBL/GenBank/DDBJ whole genome shotgun (WGS) entry which is preliminary data.</text>
</comment>
<evidence type="ECO:0000313" key="2">
    <source>
        <dbReference type="EMBL" id="KAK0953953.1"/>
    </source>
</evidence>